<dbReference type="Proteomes" id="UP001283361">
    <property type="component" value="Unassembled WGS sequence"/>
</dbReference>
<dbReference type="EMBL" id="JAWDGP010006119">
    <property type="protein sequence ID" value="KAK3746713.1"/>
    <property type="molecule type" value="Genomic_DNA"/>
</dbReference>
<sequence length="139" mass="16435">MMNSSDNSRRSIIMYNLKYLMSPKSFSEARENYNTVIILYLFMLGHKETEPQFSLVLPKRDDRKNFGSEKLLGLVPDAEYEDIEKKPEEDRQDSREKCWPTALSYIVYMGGEIVRQLCWSELKKREENHPDILHPACLR</sequence>
<gene>
    <name evidence="1" type="ORF">RRG08_066507</name>
</gene>
<name>A0AAE1CZ73_9GAST</name>
<proteinExistence type="predicted"/>
<evidence type="ECO:0000313" key="2">
    <source>
        <dbReference type="Proteomes" id="UP001283361"/>
    </source>
</evidence>
<reference evidence="1" key="1">
    <citation type="journal article" date="2023" name="G3 (Bethesda)">
        <title>A reference genome for the long-term kleptoplast-retaining sea slug Elysia crispata morphotype clarki.</title>
        <authorList>
            <person name="Eastman K.E."/>
            <person name="Pendleton A.L."/>
            <person name="Shaikh M.A."/>
            <person name="Suttiyut T."/>
            <person name="Ogas R."/>
            <person name="Tomko P."/>
            <person name="Gavelis G."/>
            <person name="Widhalm J.R."/>
            <person name="Wisecaver J.H."/>
        </authorList>
    </citation>
    <scope>NUCLEOTIDE SEQUENCE</scope>
    <source>
        <strain evidence="1">ECLA1</strain>
    </source>
</reference>
<dbReference type="AlphaFoldDB" id="A0AAE1CZ73"/>
<organism evidence="1 2">
    <name type="scientific">Elysia crispata</name>
    <name type="common">lettuce slug</name>
    <dbReference type="NCBI Taxonomy" id="231223"/>
    <lineage>
        <taxon>Eukaryota</taxon>
        <taxon>Metazoa</taxon>
        <taxon>Spiralia</taxon>
        <taxon>Lophotrochozoa</taxon>
        <taxon>Mollusca</taxon>
        <taxon>Gastropoda</taxon>
        <taxon>Heterobranchia</taxon>
        <taxon>Euthyneura</taxon>
        <taxon>Panpulmonata</taxon>
        <taxon>Sacoglossa</taxon>
        <taxon>Placobranchoidea</taxon>
        <taxon>Plakobranchidae</taxon>
        <taxon>Elysia</taxon>
    </lineage>
</organism>
<comment type="caution">
    <text evidence="1">The sequence shown here is derived from an EMBL/GenBank/DDBJ whole genome shotgun (WGS) entry which is preliminary data.</text>
</comment>
<evidence type="ECO:0000313" key="1">
    <source>
        <dbReference type="EMBL" id="KAK3746713.1"/>
    </source>
</evidence>
<keyword evidence="2" id="KW-1185">Reference proteome</keyword>
<protein>
    <submittedName>
        <fullName evidence="1">Uncharacterized protein</fullName>
    </submittedName>
</protein>
<accession>A0AAE1CZ73</accession>